<dbReference type="SUPFAM" id="SSF141371">
    <property type="entry name" value="PilZ domain-like"/>
    <property type="match status" value="1"/>
</dbReference>
<dbReference type="PIRSF" id="PIRSF028141">
    <property type="entry name" value="C-di-GMP_BP_PA4608"/>
    <property type="match status" value="1"/>
</dbReference>
<feature type="domain" description="PilZ" evidence="1">
    <location>
        <begin position="2"/>
        <end position="96"/>
    </location>
</feature>
<comment type="caution">
    <text evidence="2">The sequence shown here is derived from an EMBL/GenBank/DDBJ whole genome shotgun (WGS) entry which is preliminary data.</text>
</comment>
<dbReference type="Proteomes" id="UP000192343">
    <property type="component" value="Unassembled WGS sequence"/>
</dbReference>
<dbReference type="Pfam" id="PF07238">
    <property type="entry name" value="PilZ"/>
    <property type="match status" value="1"/>
</dbReference>
<reference evidence="2 3" key="1">
    <citation type="submission" date="2017-03" db="EMBL/GenBank/DDBJ databases">
        <title>Draft Genome sequence of Marispirochaeta sp. strain JC444.</title>
        <authorList>
            <person name="Shivani Y."/>
            <person name="Subhash Y."/>
            <person name="Sasikala C."/>
            <person name="Ramana C."/>
        </authorList>
    </citation>
    <scope>NUCLEOTIDE SEQUENCE [LARGE SCALE GENOMIC DNA]</scope>
    <source>
        <strain evidence="2 3">JC444</strain>
    </source>
</reference>
<dbReference type="AlphaFoldDB" id="A0A1Y1RXP1"/>
<dbReference type="InterPro" id="IPR009875">
    <property type="entry name" value="PilZ_domain"/>
</dbReference>
<dbReference type="STRING" id="1963862.B4O97_10440"/>
<keyword evidence="3" id="KW-1185">Reference proteome</keyword>
<dbReference type="RefSeq" id="WP_083050632.1">
    <property type="nucleotide sequence ID" value="NZ_CAXXQO010000003.1"/>
</dbReference>
<dbReference type="InterPro" id="IPR027021">
    <property type="entry name" value="C-di-GMP_BP_PA4608"/>
</dbReference>
<dbReference type="GO" id="GO:0035438">
    <property type="term" value="F:cyclic-di-GMP binding"/>
    <property type="evidence" value="ECO:0007669"/>
    <property type="project" value="InterPro"/>
</dbReference>
<organism evidence="2 3">
    <name type="scientific">Marispirochaeta aestuarii</name>
    <dbReference type="NCBI Taxonomy" id="1963862"/>
    <lineage>
        <taxon>Bacteria</taxon>
        <taxon>Pseudomonadati</taxon>
        <taxon>Spirochaetota</taxon>
        <taxon>Spirochaetia</taxon>
        <taxon>Spirochaetales</taxon>
        <taxon>Spirochaetaceae</taxon>
        <taxon>Marispirochaeta</taxon>
    </lineage>
</organism>
<name>A0A1Y1RXP1_9SPIO</name>
<accession>A0A1Y1RXP1</accession>
<dbReference type="OrthoDB" id="370480at2"/>
<protein>
    <recommendedName>
        <fullName evidence="1">PilZ domain-containing protein</fullName>
    </recommendedName>
</protein>
<proteinExistence type="predicted"/>
<dbReference type="Gene3D" id="2.40.10.220">
    <property type="entry name" value="predicted glycosyltransferase like domains"/>
    <property type="match status" value="1"/>
</dbReference>
<dbReference type="EMBL" id="MWQY01000010">
    <property type="protein sequence ID" value="ORC35140.1"/>
    <property type="molecule type" value="Genomic_DNA"/>
</dbReference>
<gene>
    <name evidence="2" type="ORF">B4O97_10440</name>
</gene>
<evidence type="ECO:0000313" key="2">
    <source>
        <dbReference type="EMBL" id="ORC35140.1"/>
    </source>
</evidence>
<sequence>MDKRRFSRTGFQTSGEILLGDRRIEVSVIDLSLKGALFSSDADISVGSAVELLIHLSNSELSINTEGKIVHREGSKYGIRFSSIDAESMIHLRSLMEYNTENYDKIGSELAFLFHEEDTEEN</sequence>
<evidence type="ECO:0000313" key="3">
    <source>
        <dbReference type="Proteomes" id="UP000192343"/>
    </source>
</evidence>
<evidence type="ECO:0000259" key="1">
    <source>
        <dbReference type="Pfam" id="PF07238"/>
    </source>
</evidence>